<keyword evidence="3" id="KW-1185">Reference proteome</keyword>
<reference evidence="2 3" key="1">
    <citation type="submission" date="2011-10" db="EMBL/GenBank/DDBJ databases">
        <authorList>
            <person name="Darby A."/>
        </authorList>
    </citation>
    <scope>NUCLEOTIDE SEQUENCE [LARGE SCALE GENOMIC DNA]</scope>
    <source>
        <strain evidence="2">Red squirrel UK</strain>
    </source>
</reference>
<dbReference type="EMBL" id="HE601899">
    <property type="protein sequence ID" value="CCD83236.1"/>
    <property type="molecule type" value="Genomic_DNA"/>
</dbReference>
<dbReference type="Pfam" id="PF03003">
    <property type="entry name" value="Pox_G9-A16"/>
    <property type="match status" value="1"/>
</dbReference>
<proteinExistence type="predicted"/>
<sequence length="344" mass="38038">MGGSLALPTRAAPPRVETPEMKIKVRDVLGLLPTRGVNALTHVGREDAALHDFVQRYLPEFDVYPTGPGLAGLVRKGYAGEASHCCRSFERTHYWEDDAGRRFPDYAEGRALRTCEPEMHARGDCDVDLFEWCRGPDADAALCRHWIGASAYRGDLDASTAQGGSTAMALFGRFVAECSQDALRPMCAEWLHALRMGSRPDFDLIVDDVLESQSPEFKAKYMRCSYPSGHVLDEALRDAEPRECWDPNCATANVVYMLTRNYRNLGLCKIMRCNVSIDHLDADAHSRLRLGCGGRAGGAKGVLAAGPVNRLKVVETNIRRSFDTRFGLAIVLSILIIYLLIVAF</sequence>
<gene>
    <name evidence="2" type="primary">G9R</name>
    <name evidence="2" type="ORF">SQPV_0530</name>
</gene>
<dbReference type="Proteomes" id="UP000144311">
    <property type="component" value="Segment"/>
</dbReference>
<keyword evidence="1" id="KW-0812">Transmembrane</keyword>
<dbReference type="RefSeq" id="YP_008658478.1">
    <property type="nucleotide sequence ID" value="NC_022563.1"/>
</dbReference>
<protein>
    <submittedName>
        <fullName evidence="2">Myristylprotein / IMV protein</fullName>
    </submittedName>
</protein>
<dbReference type="OrthoDB" id="9778at10239"/>
<reference evidence="2 3" key="2">
    <citation type="submission" date="2013-10" db="EMBL/GenBank/DDBJ databases">
        <title>The genome of epidemic Squirrel Poxvirus reveals novel virulence genes.</title>
        <authorList>
            <person name="Darby A.C."/>
            <person name="McInnes C.J."/>
            <person name="Kjaer K.H."/>
            <person name="Wood A.R."/>
            <person name="Hughes M."/>
            <person name="Martensen P.M."/>
            <person name="Radford A.D."/>
            <person name="Hall N."/>
            <person name="Chantrey J."/>
        </authorList>
    </citation>
    <scope>NUCLEOTIDE SEQUENCE [LARGE SCALE GENOMIC DNA]</scope>
    <source>
        <strain evidence="2">Red squirrel UK</strain>
    </source>
</reference>
<dbReference type="GeneID" id="18158388"/>
<keyword evidence="1" id="KW-1133">Transmembrane helix</keyword>
<accession>U3UBH7</accession>
<evidence type="ECO:0000256" key="1">
    <source>
        <dbReference type="SAM" id="Phobius"/>
    </source>
</evidence>
<organism evidence="2 3">
    <name type="scientific">Squirrelpox virus</name>
    <dbReference type="NCBI Taxonomy" id="240426"/>
    <lineage>
        <taxon>Viruses</taxon>
        <taxon>Varidnaviria</taxon>
        <taxon>Bamfordvirae</taxon>
        <taxon>Nucleocytoviricota</taxon>
        <taxon>Pokkesviricetes</taxon>
        <taxon>Chitovirales</taxon>
        <taxon>Poxviridae</taxon>
        <taxon>Chordopoxvirinae</taxon>
        <taxon>Sciuripoxvirus</taxon>
        <taxon>Sciuripoxvirus squirrelpox</taxon>
    </lineage>
</organism>
<keyword evidence="1" id="KW-0472">Membrane</keyword>
<feature type="transmembrane region" description="Helical" evidence="1">
    <location>
        <begin position="326"/>
        <end position="343"/>
    </location>
</feature>
<evidence type="ECO:0000313" key="2">
    <source>
        <dbReference type="EMBL" id="CCD83236.1"/>
    </source>
</evidence>
<dbReference type="KEGG" id="vg:18158388"/>
<name>U3UBH7_9POXV</name>
<dbReference type="InterPro" id="IPR004251">
    <property type="entry name" value="Pox_virus_G9/A16"/>
</dbReference>
<evidence type="ECO:0000313" key="3">
    <source>
        <dbReference type="Proteomes" id="UP000144311"/>
    </source>
</evidence>